<reference evidence="3" key="1">
    <citation type="submission" date="2016-05" db="EMBL/GenBank/DDBJ databases">
        <authorList>
            <person name="Naeem Raeece"/>
        </authorList>
    </citation>
    <scope>NUCLEOTIDE SEQUENCE [LARGE SCALE GENOMIC DNA]</scope>
</reference>
<organism evidence="2 3">
    <name type="scientific">Plasmodium malariae</name>
    <dbReference type="NCBI Taxonomy" id="5858"/>
    <lineage>
        <taxon>Eukaryota</taxon>
        <taxon>Sar</taxon>
        <taxon>Alveolata</taxon>
        <taxon>Apicomplexa</taxon>
        <taxon>Aconoidasida</taxon>
        <taxon>Haemosporida</taxon>
        <taxon>Plasmodiidae</taxon>
        <taxon>Plasmodium</taxon>
        <taxon>Plasmodium (Plasmodium)</taxon>
    </lineage>
</organism>
<feature type="non-terminal residue" evidence="2">
    <location>
        <position position="1"/>
    </location>
</feature>
<proteinExistence type="predicted"/>
<keyword evidence="1" id="KW-0812">Transmembrane</keyword>
<evidence type="ECO:0008006" key="4">
    <source>
        <dbReference type="Google" id="ProtNLM"/>
    </source>
</evidence>
<protein>
    <recommendedName>
        <fullName evidence="4">Fam-m protein</fullName>
    </recommendedName>
</protein>
<gene>
    <name evidence="2" type="ORF">PMALA_059720</name>
</gene>
<dbReference type="AlphaFoldDB" id="A0A1A8WZC4"/>
<keyword evidence="1" id="KW-0472">Membrane</keyword>
<feature type="transmembrane region" description="Helical" evidence="1">
    <location>
        <begin position="320"/>
        <end position="345"/>
    </location>
</feature>
<feature type="transmembrane region" description="Helical" evidence="1">
    <location>
        <begin position="273"/>
        <end position="296"/>
    </location>
</feature>
<evidence type="ECO:0000313" key="2">
    <source>
        <dbReference type="EMBL" id="SBS97248.1"/>
    </source>
</evidence>
<evidence type="ECO:0000313" key="3">
    <source>
        <dbReference type="Proteomes" id="UP000078597"/>
    </source>
</evidence>
<accession>A0A1A8WZC4</accession>
<name>A0A1A8WZC4_PLAMA</name>
<dbReference type="InterPro" id="IPR022139">
    <property type="entry name" value="Fam-L/Fam-M-like_plasmodium"/>
</dbReference>
<dbReference type="VEuPathDB" id="PlasmoDB:PmUG01_11013200"/>
<evidence type="ECO:0000256" key="1">
    <source>
        <dbReference type="SAM" id="Phobius"/>
    </source>
</evidence>
<dbReference type="Proteomes" id="UP000078597">
    <property type="component" value="Unassembled WGS sequence"/>
</dbReference>
<dbReference type="EMBL" id="FLQW01004693">
    <property type="protein sequence ID" value="SBS97248.1"/>
    <property type="molecule type" value="Genomic_DNA"/>
</dbReference>
<keyword evidence="1" id="KW-1133">Transmembrane helix</keyword>
<dbReference type="Pfam" id="PF12420">
    <property type="entry name" value="DUF3671"/>
    <property type="match status" value="2"/>
</dbReference>
<sequence length="359" mass="42887">RSINKSLYDNLKVNRKLDIRNYRLLAKCKEKKGSNIVELNEDIANNVKCEKNSLYNNEKALTKKNKKSNRYPLNKAQYYTEVTDYNNGIFDGKYFHFEKKFIKKKDYDTFLEKKRRIRDITLKKIKFRINRKLDIRNYRLLAKCKEKKGSNIVELNEDIANNVKCEKNSLYNNEKALTKKNKKSNRYPLNKAQYYTEVTDYNNGIFDGKYFNRYPLNKAQYYTEVTDYNNGIFDGKYFHFEKKFIKKKDYDTFLEKKRRIRDITLKKIKFRSYGFGIVIFFLFFLFGIGLPILHGLKYLEDVLSPMNKLLELAGENVNNYSFLISFGILIIILSVIILVAIPKILKNNEKYKKIKYMNE</sequence>